<evidence type="ECO:0000313" key="1">
    <source>
        <dbReference type="EMBL" id="GGD06298.1"/>
    </source>
</evidence>
<keyword evidence="2" id="KW-1185">Reference proteome</keyword>
<protein>
    <recommendedName>
        <fullName evidence="3">Phage protein</fullName>
    </recommendedName>
</protein>
<dbReference type="EMBL" id="BMKI01000041">
    <property type="protein sequence ID" value="GGD06298.1"/>
    <property type="molecule type" value="Genomic_DNA"/>
</dbReference>
<organism evidence="1 2">
    <name type="scientific">Enterococcus wangshanyuanii</name>
    <dbReference type="NCBI Taxonomy" id="2005703"/>
    <lineage>
        <taxon>Bacteria</taxon>
        <taxon>Bacillati</taxon>
        <taxon>Bacillota</taxon>
        <taxon>Bacilli</taxon>
        <taxon>Lactobacillales</taxon>
        <taxon>Enterococcaceae</taxon>
        <taxon>Enterococcus</taxon>
    </lineage>
</organism>
<proteinExistence type="predicted"/>
<reference evidence="2" key="1">
    <citation type="journal article" date="2019" name="Int. J. Syst. Evol. Microbiol.">
        <title>The Global Catalogue of Microorganisms (GCM) 10K type strain sequencing project: providing services to taxonomists for standard genome sequencing and annotation.</title>
        <authorList>
            <consortium name="The Broad Institute Genomics Platform"/>
            <consortium name="The Broad Institute Genome Sequencing Center for Infectious Disease"/>
            <person name="Wu L."/>
            <person name="Ma J."/>
        </authorList>
    </citation>
    <scope>NUCLEOTIDE SEQUENCE [LARGE SCALE GENOMIC DNA]</scope>
    <source>
        <strain evidence="2">CGMCC 1.15942</strain>
    </source>
</reference>
<evidence type="ECO:0008006" key="3">
    <source>
        <dbReference type="Google" id="ProtNLM"/>
    </source>
</evidence>
<accession>A0ABQ1PXD8</accession>
<evidence type="ECO:0000313" key="2">
    <source>
        <dbReference type="Proteomes" id="UP000630615"/>
    </source>
</evidence>
<dbReference type="Proteomes" id="UP000630615">
    <property type="component" value="Unassembled WGS sequence"/>
</dbReference>
<gene>
    <name evidence="1" type="ORF">GCM10011573_39650</name>
</gene>
<sequence length="59" mass="6799">MTDKCKKCGTEILECDCHQCHECHPEEICETCGGCHIDHWEAVDCWASVNDPDYDPWDI</sequence>
<name>A0ABQ1PXD8_9ENTE</name>
<comment type="caution">
    <text evidence="1">The sequence shown here is derived from an EMBL/GenBank/DDBJ whole genome shotgun (WGS) entry which is preliminary data.</text>
</comment>